<protein>
    <submittedName>
        <fullName evidence="5">tRNA 2-thiouridine synthesizing protein D</fullName>
    </submittedName>
</protein>
<dbReference type="RefSeq" id="WP_170115137.1">
    <property type="nucleotide sequence ID" value="NZ_QGGU01000003.1"/>
</dbReference>
<dbReference type="GO" id="GO:1990228">
    <property type="term" value="C:sulfurtransferase complex"/>
    <property type="evidence" value="ECO:0007669"/>
    <property type="project" value="TreeGrafter"/>
</dbReference>
<keyword evidence="6" id="KW-1185">Reference proteome</keyword>
<dbReference type="EMBL" id="QGGU01000003">
    <property type="protein sequence ID" value="PWK53259.1"/>
    <property type="molecule type" value="Genomic_DNA"/>
</dbReference>
<dbReference type="AlphaFoldDB" id="A0A316FXF3"/>
<name>A0A316FXF3_9GAMM</name>
<dbReference type="PANTHER" id="PTHR34874">
    <property type="entry name" value="PROTEIN YCHN"/>
    <property type="match status" value="1"/>
</dbReference>
<dbReference type="NCBIfam" id="NF001237">
    <property type="entry name" value="PRK00207.1"/>
    <property type="match status" value="1"/>
</dbReference>
<evidence type="ECO:0000256" key="3">
    <source>
        <dbReference type="ARBA" id="ARBA00022490"/>
    </source>
</evidence>
<keyword evidence="3" id="KW-0963">Cytoplasm</keyword>
<evidence type="ECO:0000313" key="6">
    <source>
        <dbReference type="Proteomes" id="UP000245790"/>
    </source>
</evidence>
<evidence type="ECO:0000313" key="5">
    <source>
        <dbReference type="EMBL" id="PWK53259.1"/>
    </source>
</evidence>
<sequence length="131" mass="14308">MTTRFSILVTGSPFTSQAHHSAQCFVDALYSKGHQVTSVFLYGDGSYVANQLMHPANDESHPHQHWRELAQKHGFKLQACVSAAAKRGILSREDSELSGKSSFNVTSPYEIAGLGAWVEAVANSDKSLHFS</sequence>
<dbReference type="InterPro" id="IPR003787">
    <property type="entry name" value="Sulphur_relay_DsrE/F-like"/>
</dbReference>
<comment type="similarity">
    <text evidence="2">Belongs to the DsrE/TusD family.</text>
</comment>
<dbReference type="Proteomes" id="UP000245790">
    <property type="component" value="Unassembled WGS sequence"/>
</dbReference>
<dbReference type="Gene3D" id="3.40.1260.10">
    <property type="entry name" value="DsrEFH-like"/>
    <property type="match status" value="1"/>
</dbReference>
<accession>A0A316FXF3</accession>
<proteinExistence type="inferred from homology"/>
<dbReference type="GO" id="GO:0002143">
    <property type="term" value="P:tRNA wobble position uridine thiolation"/>
    <property type="evidence" value="ECO:0007669"/>
    <property type="project" value="TreeGrafter"/>
</dbReference>
<organism evidence="5 6">
    <name type="scientific">Pleionea mediterranea</name>
    <dbReference type="NCBI Taxonomy" id="523701"/>
    <lineage>
        <taxon>Bacteria</taxon>
        <taxon>Pseudomonadati</taxon>
        <taxon>Pseudomonadota</taxon>
        <taxon>Gammaproteobacteria</taxon>
        <taxon>Oceanospirillales</taxon>
        <taxon>Pleioneaceae</taxon>
        <taxon>Pleionea</taxon>
    </lineage>
</organism>
<dbReference type="SUPFAM" id="SSF75169">
    <property type="entry name" value="DsrEFH-like"/>
    <property type="match status" value="1"/>
</dbReference>
<dbReference type="InterPro" id="IPR017463">
    <property type="entry name" value="Sulphur_relay_TusD/DsrE"/>
</dbReference>
<dbReference type="GO" id="GO:0016783">
    <property type="term" value="F:sulfurtransferase activity"/>
    <property type="evidence" value="ECO:0007669"/>
    <property type="project" value="InterPro"/>
</dbReference>
<evidence type="ECO:0000256" key="4">
    <source>
        <dbReference type="ARBA" id="ARBA00022679"/>
    </source>
</evidence>
<evidence type="ECO:0000256" key="2">
    <source>
        <dbReference type="ARBA" id="ARBA00007067"/>
    </source>
</evidence>
<evidence type="ECO:0000256" key="1">
    <source>
        <dbReference type="ARBA" id="ARBA00004496"/>
    </source>
</evidence>
<comment type="caution">
    <text evidence="5">The sequence shown here is derived from an EMBL/GenBank/DDBJ whole genome shotgun (WGS) entry which is preliminary data.</text>
</comment>
<dbReference type="NCBIfam" id="TIGR03012">
    <property type="entry name" value="sulf_tusD_dsrE"/>
    <property type="match status" value="1"/>
</dbReference>
<keyword evidence="4" id="KW-0808">Transferase</keyword>
<comment type="subcellular location">
    <subcellularLocation>
        <location evidence="1">Cytoplasm</location>
    </subcellularLocation>
</comment>
<dbReference type="InterPro" id="IPR027396">
    <property type="entry name" value="DsrEFH-like"/>
</dbReference>
<reference evidence="5 6" key="1">
    <citation type="submission" date="2018-05" db="EMBL/GenBank/DDBJ databases">
        <title>Genomic Encyclopedia of Type Strains, Phase IV (KMG-IV): sequencing the most valuable type-strain genomes for metagenomic binning, comparative biology and taxonomic classification.</title>
        <authorList>
            <person name="Goeker M."/>
        </authorList>
    </citation>
    <scope>NUCLEOTIDE SEQUENCE [LARGE SCALE GENOMIC DNA]</scope>
    <source>
        <strain evidence="5 6">DSM 25350</strain>
    </source>
</reference>
<dbReference type="Pfam" id="PF02635">
    <property type="entry name" value="DsrE"/>
    <property type="match status" value="1"/>
</dbReference>
<dbReference type="GO" id="GO:0097163">
    <property type="term" value="F:sulfur carrier activity"/>
    <property type="evidence" value="ECO:0007669"/>
    <property type="project" value="TreeGrafter"/>
</dbReference>
<dbReference type="PANTHER" id="PTHR34874:SF3">
    <property type="entry name" value="SULFURTRANSFERASE TUSD"/>
    <property type="match status" value="1"/>
</dbReference>
<gene>
    <name evidence="5" type="ORF">C8D97_10386</name>
</gene>